<evidence type="ECO:0000256" key="1">
    <source>
        <dbReference type="SAM" id="SignalP"/>
    </source>
</evidence>
<keyword evidence="3" id="KW-1185">Reference proteome</keyword>
<organism evidence="2 3">
    <name type="scientific">Sphingomonas sinipercae</name>
    <dbReference type="NCBI Taxonomy" id="2714944"/>
    <lineage>
        <taxon>Bacteria</taxon>
        <taxon>Pseudomonadati</taxon>
        <taxon>Pseudomonadota</taxon>
        <taxon>Alphaproteobacteria</taxon>
        <taxon>Sphingomonadales</taxon>
        <taxon>Sphingomonadaceae</taxon>
        <taxon>Sphingomonas</taxon>
    </lineage>
</organism>
<sequence>MKRALVILAAAMLLPSTAAVAQVAPASAPAGVVNVDSLSPIGGTWTFRNFPGGSEAAFRDASGAQPFLIRCNRPTRVVTLVRTGVPAAAPFMFVSTSSAARPVAARFDLPSRTLSADVAARDPLLDAIAFTRGRFATSATGAPLIVFPAWPEPSRVIEECRT</sequence>
<reference evidence="2 3" key="1">
    <citation type="submission" date="2020-03" db="EMBL/GenBank/DDBJ databases">
        <title>Sphingomonas sp. nov., isolated from fish.</title>
        <authorList>
            <person name="Hyun D.-W."/>
            <person name="Bae J.-W."/>
        </authorList>
    </citation>
    <scope>NUCLEOTIDE SEQUENCE [LARGE SCALE GENOMIC DNA]</scope>
    <source>
        <strain evidence="2 3">HDW15C</strain>
    </source>
</reference>
<dbReference type="Proteomes" id="UP000502502">
    <property type="component" value="Chromosome"/>
</dbReference>
<keyword evidence="1" id="KW-0732">Signal</keyword>
<protein>
    <submittedName>
        <fullName evidence="2">Uncharacterized protein</fullName>
    </submittedName>
</protein>
<proteinExistence type="predicted"/>
<dbReference type="EMBL" id="CP049871">
    <property type="protein sequence ID" value="QIL02738.1"/>
    <property type="molecule type" value="Genomic_DNA"/>
</dbReference>
<accession>A0A6G7ZP84</accession>
<feature type="chain" id="PRO_5026100482" evidence="1">
    <location>
        <begin position="22"/>
        <end position="162"/>
    </location>
</feature>
<evidence type="ECO:0000313" key="2">
    <source>
        <dbReference type="EMBL" id="QIL02738.1"/>
    </source>
</evidence>
<gene>
    <name evidence="2" type="ORF">G7078_08045</name>
</gene>
<evidence type="ECO:0000313" key="3">
    <source>
        <dbReference type="Proteomes" id="UP000502502"/>
    </source>
</evidence>
<dbReference type="KEGG" id="ssin:G7078_08045"/>
<dbReference type="AlphaFoldDB" id="A0A6G7ZP84"/>
<name>A0A6G7ZP84_9SPHN</name>
<dbReference type="RefSeq" id="WP_166094856.1">
    <property type="nucleotide sequence ID" value="NZ_CP049871.1"/>
</dbReference>
<feature type="signal peptide" evidence="1">
    <location>
        <begin position="1"/>
        <end position="21"/>
    </location>
</feature>